<evidence type="ECO:0000256" key="1">
    <source>
        <dbReference type="SAM" id="MobiDB-lite"/>
    </source>
</evidence>
<dbReference type="EMBL" id="REGN01003413">
    <property type="protein sequence ID" value="RNA22706.1"/>
    <property type="molecule type" value="Genomic_DNA"/>
</dbReference>
<comment type="caution">
    <text evidence="3">The sequence shown here is derived from an EMBL/GenBank/DDBJ whole genome shotgun (WGS) entry which is preliminary data.</text>
</comment>
<dbReference type="InterPro" id="IPR009686">
    <property type="entry name" value="Senescence/spartin_C"/>
</dbReference>
<feature type="compositionally biased region" description="Basic and acidic residues" evidence="1">
    <location>
        <begin position="219"/>
        <end position="232"/>
    </location>
</feature>
<dbReference type="Proteomes" id="UP000276133">
    <property type="component" value="Unassembled WGS sequence"/>
</dbReference>
<sequence>MSFFILADNGEVLISFFLRKDSDLTQIQRQLILNKKMHTQIQCLLVFEVIRLHVIFHFHCKMLPNFTKNCVILLKLAYYLMHSIHLLIPEFSNNLHTFFKRKIDLNEKLTRKIIDTVLRMHPSKSIIQKLCYVQTEIFICCLNNYCAVNKSLDESKLFSKILIIYGPEAAKVTENGLYSVGNAATTVYNFRNMKIVRTVAKETAKETLSSSSKINKTSESSELRKNNNENNKKANKTSTFNKISVYFVLVIAKFFPNIHQFLINLNVANTANNR</sequence>
<gene>
    <name evidence="3" type="ORF">BpHYR1_036834</name>
</gene>
<protein>
    <recommendedName>
        <fullName evidence="2">Senescence domain-containing protein</fullName>
    </recommendedName>
</protein>
<evidence type="ECO:0000313" key="4">
    <source>
        <dbReference type="Proteomes" id="UP000276133"/>
    </source>
</evidence>
<dbReference type="Pfam" id="PF06911">
    <property type="entry name" value="Senescence"/>
    <property type="match status" value="1"/>
</dbReference>
<reference evidence="3 4" key="1">
    <citation type="journal article" date="2018" name="Sci. Rep.">
        <title>Genomic signatures of local adaptation to the degree of environmental predictability in rotifers.</title>
        <authorList>
            <person name="Franch-Gras L."/>
            <person name="Hahn C."/>
            <person name="Garcia-Roger E.M."/>
            <person name="Carmona M.J."/>
            <person name="Serra M."/>
            <person name="Gomez A."/>
        </authorList>
    </citation>
    <scope>NUCLEOTIDE SEQUENCE [LARGE SCALE GENOMIC DNA]</scope>
    <source>
        <strain evidence="3">HYR1</strain>
    </source>
</reference>
<evidence type="ECO:0000259" key="2">
    <source>
        <dbReference type="Pfam" id="PF06911"/>
    </source>
</evidence>
<dbReference type="AlphaFoldDB" id="A0A3M7RGK3"/>
<organism evidence="3 4">
    <name type="scientific">Brachionus plicatilis</name>
    <name type="common">Marine rotifer</name>
    <name type="synonym">Brachionus muelleri</name>
    <dbReference type="NCBI Taxonomy" id="10195"/>
    <lineage>
        <taxon>Eukaryota</taxon>
        <taxon>Metazoa</taxon>
        <taxon>Spiralia</taxon>
        <taxon>Gnathifera</taxon>
        <taxon>Rotifera</taxon>
        <taxon>Eurotatoria</taxon>
        <taxon>Monogononta</taxon>
        <taxon>Pseudotrocha</taxon>
        <taxon>Ploima</taxon>
        <taxon>Brachionidae</taxon>
        <taxon>Brachionus</taxon>
    </lineage>
</organism>
<feature type="domain" description="Senescence" evidence="2">
    <location>
        <begin position="165"/>
        <end position="205"/>
    </location>
</feature>
<evidence type="ECO:0000313" key="3">
    <source>
        <dbReference type="EMBL" id="RNA22706.1"/>
    </source>
</evidence>
<accession>A0A3M7RGK3</accession>
<keyword evidence="4" id="KW-1185">Reference proteome</keyword>
<feature type="region of interest" description="Disordered" evidence="1">
    <location>
        <begin position="210"/>
        <end position="234"/>
    </location>
</feature>
<name>A0A3M7RGK3_BRAPC</name>
<proteinExistence type="predicted"/>